<dbReference type="EMBL" id="CAKKNE010000005">
    <property type="protein sequence ID" value="CAH0376173.1"/>
    <property type="molecule type" value="Genomic_DNA"/>
</dbReference>
<evidence type="ECO:0000313" key="9">
    <source>
        <dbReference type="Proteomes" id="UP000789595"/>
    </source>
</evidence>
<feature type="compositionally biased region" description="Low complexity" evidence="6">
    <location>
        <begin position="30"/>
        <end position="46"/>
    </location>
</feature>
<dbReference type="PANTHER" id="PTHR46858:SF5">
    <property type="entry name" value="E3 UBIQUITIN-PROTEIN LIGASE APD1-RELATED"/>
    <property type="match status" value="1"/>
</dbReference>
<reference evidence="8" key="1">
    <citation type="submission" date="2021-11" db="EMBL/GenBank/DDBJ databases">
        <authorList>
            <consortium name="Genoscope - CEA"/>
            <person name="William W."/>
        </authorList>
    </citation>
    <scope>NUCLEOTIDE SEQUENCE</scope>
</reference>
<name>A0A8J2STU6_9STRA</name>
<evidence type="ECO:0000256" key="2">
    <source>
        <dbReference type="ARBA" id="ARBA00022771"/>
    </source>
</evidence>
<evidence type="ECO:0000256" key="6">
    <source>
        <dbReference type="SAM" id="MobiDB-lite"/>
    </source>
</evidence>
<dbReference type="Gene3D" id="3.30.40.10">
    <property type="entry name" value="Zinc/RING finger domain, C3HC4 (zinc finger)"/>
    <property type="match status" value="1"/>
</dbReference>
<comment type="caution">
    <text evidence="8">The sequence shown here is derived from an EMBL/GenBank/DDBJ whole genome shotgun (WGS) entry which is preliminary data.</text>
</comment>
<dbReference type="InterPro" id="IPR001841">
    <property type="entry name" value="Znf_RING"/>
</dbReference>
<evidence type="ECO:0000256" key="4">
    <source>
        <dbReference type="PROSITE-ProRule" id="PRU00175"/>
    </source>
</evidence>
<evidence type="ECO:0000256" key="5">
    <source>
        <dbReference type="SAM" id="Coils"/>
    </source>
</evidence>
<sequence length="335" mass="36817">MASWLTRMLQETGFESESQDGTSIAHTELPNATAAVAEPARPVAVAEFTPAPVHDRRRRRRRRDEQGTRRRDETGRRRDRDRRRQEEDDAALARRLAAEDAQAPLPTEDAQTEPVVDDADRDTVACRACGQRLAASVDAIEAHSLHCAAETSEAWAHAASRCRDDPEGLVGAAVEVRGRGKGVVAAVVRKPGSKLAIKLAKDAPPPWALPKFDVRFATGTQQLDLARTPFRLLDATEAEALSSARADRLERELVEARRQAEQHARQAARAEAALARARINEDDARLCAVCLDAPKDAALVPCGHRTCRSCAKTLRRRKLPCPSCRQPIDGTIKVY</sequence>
<keyword evidence="3" id="KW-0862">Zinc</keyword>
<feature type="region of interest" description="Disordered" evidence="6">
    <location>
        <begin position="1"/>
        <end position="117"/>
    </location>
</feature>
<dbReference type="PANTHER" id="PTHR46858">
    <property type="entry name" value="OS05G0521000 PROTEIN"/>
    <property type="match status" value="1"/>
</dbReference>
<protein>
    <recommendedName>
        <fullName evidence="7">RING-type domain-containing protein</fullName>
    </recommendedName>
</protein>
<dbReference type="GO" id="GO:0061630">
    <property type="term" value="F:ubiquitin protein ligase activity"/>
    <property type="evidence" value="ECO:0007669"/>
    <property type="project" value="TreeGrafter"/>
</dbReference>
<proteinExistence type="predicted"/>
<dbReference type="PROSITE" id="PS50089">
    <property type="entry name" value="ZF_RING_2"/>
    <property type="match status" value="1"/>
</dbReference>
<evidence type="ECO:0000256" key="3">
    <source>
        <dbReference type="ARBA" id="ARBA00022833"/>
    </source>
</evidence>
<gene>
    <name evidence="8" type="ORF">PECAL_5P07380</name>
</gene>
<keyword evidence="2 4" id="KW-0863">Zinc-finger</keyword>
<feature type="compositionally biased region" description="Polar residues" evidence="6">
    <location>
        <begin position="13"/>
        <end position="25"/>
    </location>
</feature>
<keyword evidence="9" id="KW-1185">Reference proteome</keyword>
<dbReference type="SMART" id="SM00184">
    <property type="entry name" value="RING"/>
    <property type="match status" value="1"/>
</dbReference>
<dbReference type="OrthoDB" id="74448at2759"/>
<evidence type="ECO:0000256" key="1">
    <source>
        <dbReference type="ARBA" id="ARBA00022723"/>
    </source>
</evidence>
<keyword evidence="5" id="KW-0175">Coiled coil</keyword>
<feature type="domain" description="RING-type" evidence="7">
    <location>
        <begin position="287"/>
        <end position="325"/>
    </location>
</feature>
<evidence type="ECO:0000259" key="7">
    <source>
        <dbReference type="PROSITE" id="PS50089"/>
    </source>
</evidence>
<keyword evidence="1" id="KW-0479">Metal-binding</keyword>
<accession>A0A8J2STU6</accession>
<dbReference type="SUPFAM" id="SSF57850">
    <property type="entry name" value="RING/U-box"/>
    <property type="match status" value="1"/>
</dbReference>
<feature type="coiled-coil region" evidence="5">
    <location>
        <begin position="239"/>
        <end position="280"/>
    </location>
</feature>
<evidence type="ECO:0000313" key="8">
    <source>
        <dbReference type="EMBL" id="CAH0376173.1"/>
    </source>
</evidence>
<feature type="compositionally biased region" description="Basic and acidic residues" evidence="6">
    <location>
        <begin position="63"/>
        <end position="86"/>
    </location>
</feature>
<dbReference type="InterPro" id="IPR013083">
    <property type="entry name" value="Znf_RING/FYVE/PHD"/>
</dbReference>
<dbReference type="Proteomes" id="UP000789595">
    <property type="component" value="Unassembled WGS sequence"/>
</dbReference>
<dbReference type="GO" id="GO:0008270">
    <property type="term" value="F:zinc ion binding"/>
    <property type="evidence" value="ECO:0007669"/>
    <property type="project" value="UniProtKB-KW"/>
</dbReference>
<organism evidence="8 9">
    <name type="scientific">Pelagomonas calceolata</name>
    <dbReference type="NCBI Taxonomy" id="35677"/>
    <lineage>
        <taxon>Eukaryota</taxon>
        <taxon>Sar</taxon>
        <taxon>Stramenopiles</taxon>
        <taxon>Ochrophyta</taxon>
        <taxon>Pelagophyceae</taxon>
        <taxon>Pelagomonadales</taxon>
        <taxon>Pelagomonadaceae</taxon>
        <taxon>Pelagomonas</taxon>
    </lineage>
</organism>
<dbReference type="GO" id="GO:0016567">
    <property type="term" value="P:protein ubiquitination"/>
    <property type="evidence" value="ECO:0007669"/>
    <property type="project" value="TreeGrafter"/>
</dbReference>
<dbReference type="AlphaFoldDB" id="A0A8J2STU6"/>
<dbReference type="Pfam" id="PF13920">
    <property type="entry name" value="zf-C3HC4_3"/>
    <property type="match status" value="1"/>
</dbReference>